<organism evidence="1 2">
    <name type="scientific">Gadus morhua</name>
    <name type="common">Atlantic cod</name>
    <dbReference type="NCBI Taxonomy" id="8049"/>
    <lineage>
        <taxon>Eukaryota</taxon>
        <taxon>Metazoa</taxon>
        <taxon>Chordata</taxon>
        <taxon>Craniata</taxon>
        <taxon>Vertebrata</taxon>
        <taxon>Euteleostomi</taxon>
        <taxon>Actinopterygii</taxon>
        <taxon>Neopterygii</taxon>
        <taxon>Teleostei</taxon>
        <taxon>Neoteleostei</taxon>
        <taxon>Acanthomorphata</taxon>
        <taxon>Zeiogadaria</taxon>
        <taxon>Gadariae</taxon>
        <taxon>Gadiformes</taxon>
        <taxon>Gadoidei</taxon>
        <taxon>Gadidae</taxon>
        <taxon>Gadus</taxon>
    </lineage>
</organism>
<sequence>GIAQERGKFAGVCVVPELRKETVCAGRLQQQDESLKELFEKATEVEGVSTGRAKALAGEYYFVCGSLLYHQPEGDSTEQLVVPCSLSQGSCTPTVVLQSRDSPGDFN</sequence>
<keyword evidence="2" id="KW-1185">Reference proteome</keyword>
<reference evidence="1" key="1">
    <citation type="submission" date="2025-08" db="UniProtKB">
        <authorList>
            <consortium name="Ensembl"/>
        </authorList>
    </citation>
    <scope>IDENTIFICATION</scope>
</reference>
<protein>
    <submittedName>
        <fullName evidence="1">Uncharacterized protein</fullName>
    </submittedName>
</protein>
<reference evidence="1" key="2">
    <citation type="submission" date="2025-09" db="UniProtKB">
        <authorList>
            <consortium name="Ensembl"/>
        </authorList>
    </citation>
    <scope>IDENTIFICATION</scope>
</reference>
<dbReference type="AlphaFoldDB" id="A0A8C5A763"/>
<name>A0A8C5A763_GADMO</name>
<proteinExistence type="predicted"/>
<evidence type="ECO:0000313" key="1">
    <source>
        <dbReference type="Ensembl" id="ENSGMOP00000027144.1"/>
    </source>
</evidence>
<evidence type="ECO:0000313" key="2">
    <source>
        <dbReference type="Proteomes" id="UP000694546"/>
    </source>
</evidence>
<accession>A0A8C5A763</accession>
<dbReference type="Proteomes" id="UP000694546">
    <property type="component" value="Chromosome 15"/>
</dbReference>
<dbReference type="Ensembl" id="ENSGMOT00000060863.1">
    <property type="protein sequence ID" value="ENSGMOP00000027144.1"/>
    <property type="gene ID" value="ENSGMOG00000032277.1"/>
</dbReference>